<dbReference type="EMBL" id="JABAYA010000016">
    <property type="protein sequence ID" value="KAF7730384.1"/>
    <property type="molecule type" value="Genomic_DNA"/>
</dbReference>
<dbReference type="PANTHER" id="PTHR21780">
    <property type="entry name" value="TRANSMEMBRANE PROTEIN 209"/>
    <property type="match status" value="1"/>
</dbReference>
<dbReference type="Pfam" id="PF09786">
    <property type="entry name" value="CytochromB561_N"/>
    <property type="match status" value="1"/>
</dbReference>
<dbReference type="AlphaFoldDB" id="A0A8H7BXV7"/>
<organism evidence="1 2">
    <name type="scientific">Apophysomyces ossiformis</name>
    <dbReference type="NCBI Taxonomy" id="679940"/>
    <lineage>
        <taxon>Eukaryota</taxon>
        <taxon>Fungi</taxon>
        <taxon>Fungi incertae sedis</taxon>
        <taxon>Mucoromycota</taxon>
        <taxon>Mucoromycotina</taxon>
        <taxon>Mucoromycetes</taxon>
        <taxon>Mucorales</taxon>
        <taxon>Mucorineae</taxon>
        <taxon>Mucoraceae</taxon>
        <taxon>Apophysomyces</taxon>
    </lineage>
</organism>
<proteinExistence type="predicted"/>
<name>A0A8H7BXV7_9FUNG</name>
<dbReference type="OrthoDB" id="509821at2759"/>
<sequence>MKWLIIGICAHNMWNHSKHVILPLLPNLNVSPTVEKQTSIPSKPTIVTAPTAPAKPPVTDQKTVSTLLGTMTTADIKPSFPPVLSSVTPISNLTAAASKKTEKRMTFDPQSSLKTLVQKAKQAATLPGLKPPPPLQYVPCVPPPQKPVKRQDKSIWQLWRTPEVVEHFRQEQASSILLRRAYLNWTIIYYDNLRTWLGTKLLKPLVVVADKLDQQLAQIGSNVVECSPNIMAIMMMQLQPFAGQDEIEPFKVQEYITVPGHESNMGKQYVMNRVKELASSNRLAAFRYMPLEAGMPSDAEIILHLLRTFIDSRLPSAIPPLIEPEGDIFKFLLVYFFITPELNPAIFTQ</sequence>
<dbReference type="Proteomes" id="UP000605846">
    <property type="component" value="Unassembled WGS sequence"/>
</dbReference>
<dbReference type="PANTHER" id="PTHR21780:SF0">
    <property type="entry name" value="TRANSMEMBRANE PROTEIN 209"/>
    <property type="match status" value="1"/>
</dbReference>
<gene>
    <name evidence="1" type="ORF">EC973_002190</name>
</gene>
<protein>
    <submittedName>
        <fullName evidence="1">Uncharacterized protein</fullName>
    </submittedName>
</protein>
<accession>A0A8H7BXV7</accession>
<evidence type="ECO:0000313" key="1">
    <source>
        <dbReference type="EMBL" id="KAF7730384.1"/>
    </source>
</evidence>
<keyword evidence="2" id="KW-1185">Reference proteome</keyword>
<dbReference type="InterPro" id="IPR019176">
    <property type="entry name" value="Cytochrome_B561-rel"/>
</dbReference>
<comment type="caution">
    <text evidence="1">The sequence shown here is derived from an EMBL/GenBank/DDBJ whole genome shotgun (WGS) entry which is preliminary data.</text>
</comment>
<dbReference type="GO" id="GO:0016020">
    <property type="term" value="C:membrane"/>
    <property type="evidence" value="ECO:0007669"/>
    <property type="project" value="TreeGrafter"/>
</dbReference>
<reference evidence="1" key="1">
    <citation type="submission" date="2020-01" db="EMBL/GenBank/DDBJ databases">
        <title>Genome Sequencing of Three Apophysomyces-Like Fungal Strains Confirms a Novel Fungal Genus in the Mucoromycota with divergent Burkholderia-like Endosymbiotic Bacteria.</title>
        <authorList>
            <person name="Stajich J.E."/>
            <person name="Macias A.M."/>
            <person name="Carter-House D."/>
            <person name="Lovett B."/>
            <person name="Kasson L.R."/>
            <person name="Berry K."/>
            <person name="Grigoriev I."/>
            <person name="Chang Y."/>
            <person name="Spatafora J."/>
            <person name="Kasson M.T."/>
        </authorList>
    </citation>
    <scope>NUCLEOTIDE SEQUENCE</scope>
    <source>
        <strain evidence="1">NRRL A-21654</strain>
    </source>
</reference>
<evidence type="ECO:0000313" key="2">
    <source>
        <dbReference type="Proteomes" id="UP000605846"/>
    </source>
</evidence>